<feature type="domain" description="Kinesin motor" evidence="4">
    <location>
        <begin position="256"/>
        <end position="669"/>
    </location>
</feature>
<name>A0A7S2S969_9STRA</name>
<organism evidence="5">
    <name type="scientific">Rhizochromulina marina</name>
    <dbReference type="NCBI Taxonomy" id="1034831"/>
    <lineage>
        <taxon>Eukaryota</taxon>
        <taxon>Sar</taxon>
        <taxon>Stramenopiles</taxon>
        <taxon>Ochrophyta</taxon>
        <taxon>Dictyochophyceae</taxon>
        <taxon>Rhizochromulinales</taxon>
        <taxon>Rhizochromulina</taxon>
    </lineage>
</organism>
<gene>
    <name evidence="5" type="ORF">RMAR1173_LOCUS12425</name>
</gene>
<feature type="compositionally biased region" description="Basic and acidic residues" evidence="3">
    <location>
        <begin position="768"/>
        <end position="777"/>
    </location>
</feature>
<dbReference type="PROSITE" id="PS50067">
    <property type="entry name" value="KINESIN_MOTOR_2"/>
    <property type="match status" value="1"/>
</dbReference>
<dbReference type="InterPro" id="IPR027417">
    <property type="entry name" value="P-loop_NTPase"/>
</dbReference>
<evidence type="ECO:0000313" key="5">
    <source>
        <dbReference type="EMBL" id="CAD9693285.1"/>
    </source>
</evidence>
<dbReference type="Gene3D" id="3.40.850.10">
    <property type="entry name" value="Kinesin motor domain"/>
    <property type="match status" value="1"/>
</dbReference>
<feature type="region of interest" description="Disordered" evidence="3">
    <location>
        <begin position="1"/>
        <end position="155"/>
    </location>
</feature>
<dbReference type="EMBL" id="HBHJ01018800">
    <property type="protein sequence ID" value="CAD9693285.1"/>
    <property type="molecule type" value="Transcribed_RNA"/>
</dbReference>
<sequence>MAHDRDTRIQPITRAASGASVESEEDMMARESFTQRLFGPPSLSGDMSSPLSRRKVPTTTPPHPASAGDSMGSIGTLTPIEGSDLQLVPGGTTVSGGRQESLDSVASLPRPPTPPAPGQSATTRSGPGGPRDHHAGNGVTHRKGKQDGTVPFPKHSLDLAEGAARSPRPIMASPLPVAPGAPHLDRLSVDSMTPLPAGLVTPPGSRTTSLAPGSLSLQPGRGILAEFVEEDPEKALSELLMSPKARAKAENKALRQIDVAIRVRPFLEGEYLAGREKPADLCTLAIRGERTMMLAKPNVLPGASTELITDMVLAGTGADLDFMDWARCFQFDRCLWSLNKDQMDKYEIHPRDYVDQDGVFDKVGLPVVDSLFSGVDVTCFAYGQTNTGKTYSMFGADPIGLQVAHPRTYGLVPNSLLEIVARCAELEHAMQDRRTSLIPDGELVAVHFNIVEIYNDRIRDLLAPEREEPLPLREDKLHGPYVDHVQNIQVDLGEEELMRSQHILELLGSASTFRNSHDNGENKLSSRGHVVVTVEVIVDGQMSKAQFVDLAGSERQDPAGTTSRGKSGSRNMGSTRSPRGLTAASISQRQREMQEINRSLANLNFVINGLAKGEHPSNLPFRESKLTRMLKRGLTGESHIVMLATVSPAPQHYDETLQTLLYAERLKKMSASLAPVPIKKMVDTAVIQRVLEDPEDLLRRMDAFEKASRHHRGGAGHRGKKGNDANHHLDRKASMFSVQVSDPQQRLVRLRHFLKSLLPPPSDEDEFEGLRAGDARGDGNSSLGPRRLSLMPYPSAERTPSRIASSPALTTPQSARSGTGALGGDVAETSRLQNTIASLEMDLYTLQVDKDVIDLKLSEAQQEKSELQEKLQQLEGIEREAGQLTEDREDLQYRLDEALRLNEGLRLEIEQIRQEAHNSARLREFEQDEMIRFNEHQQRQAESLQLKQDESERLASLTHAWTIWTSFVDAYEFDRIEAKLREQLELLASHDEANGALAPPSSSFLSSSPPPFSSSPSDLNSWDPRLTPLG</sequence>
<reference evidence="5" key="1">
    <citation type="submission" date="2021-01" db="EMBL/GenBank/DDBJ databases">
        <authorList>
            <person name="Corre E."/>
            <person name="Pelletier E."/>
            <person name="Niang G."/>
            <person name="Scheremetjew M."/>
            <person name="Finn R."/>
            <person name="Kale V."/>
            <person name="Holt S."/>
            <person name="Cochrane G."/>
            <person name="Meng A."/>
            <person name="Brown T."/>
            <person name="Cohen L."/>
        </authorList>
    </citation>
    <scope>NUCLEOTIDE SEQUENCE</scope>
    <source>
        <strain evidence="5">CCMP1243</strain>
    </source>
</reference>
<dbReference type="GO" id="GO:0005874">
    <property type="term" value="C:microtubule"/>
    <property type="evidence" value="ECO:0007669"/>
    <property type="project" value="TreeGrafter"/>
</dbReference>
<evidence type="ECO:0000256" key="1">
    <source>
        <dbReference type="PROSITE-ProRule" id="PRU00283"/>
    </source>
</evidence>
<protein>
    <recommendedName>
        <fullName evidence="4">Kinesin motor domain-containing protein</fullName>
    </recommendedName>
</protein>
<feature type="region of interest" description="Disordered" evidence="3">
    <location>
        <begin position="706"/>
        <end position="727"/>
    </location>
</feature>
<keyword evidence="1" id="KW-0067">ATP-binding</keyword>
<keyword evidence="2" id="KW-0175">Coiled coil</keyword>
<feature type="compositionally biased region" description="Polar residues" evidence="3">
    <location>
        <begin position="559"/>
        <end position="577"/>
    </location>
</feature>
<dbReference type="PRINTS" id="PR00380">
    <property type="entry name" value="KINESINHEAVY"/>
</dbReference>
<dbReference type="InterPro" id="IPR027640">
    <property type="entry name" value="Kinesin-like_fam"/>
</dbReference>
<keyword evidence="1" id="KW-0547">Nucleotide-binding</keyword>
<proteinExistence type="inferred from homology"/>
<accession>A0A7S2S969</accession>
<feature type="region of interest" description="Disordered" evidence="3">
    <location>
        <begin position="182"/>
        <end position="209"/>
    </location>
</feature>
<feature type="region of interest" description="Disordered" evidence="3">
    <location>
        <begin position="996"/>
        <end position="1030"/>
    </location>
</feature>
<dbReference type="GO" id="GO:0008017">
    <property type="term" value="F:microtubule binding"/>
    <property type="evidence" value="ECO:0007669"/>
    <property type="project" value="InterPro"/>
</dbReference>
<evidence type="ECO:0000259" key="4">
    <source>
        <dbReference type="PROSITE" id="PS50067"/>
    </source>
</evidence>
<feature type="binding site" evidence="1">
    <location>
        <begin position="383"/>
        <end position="390"/>
    </location>
    <ligand>
        <name>ATP</name>
        <dbReference type="ChEBI" id="CHEBI:30616"/>
    </ligand>
</feature>
<keyword evidence="1" id="KW-0505">Motor protein</keyword>
<dbReference type="SMART" id="SM00129">
    <property type="entry name" value="KISc"/>
    <property type="match status" value="1"/>
</dbReference>
<evidence type="ECO:0000256" key="3">
    <source>
        <dbReference type="SAM" id="MobiDB-lite"/>
    </source>
</evidence>
<comment type="similarity">
    <text evidence="1">Belongs to the TRAFAC class myosin-kinesin ATPase superfamily. Kinesin family.</text>
</comment>
<dbReference type="InterPro" id="IPR036961">
    <property type="entry name" value="Kinesin_motor_dom_sf"/>
</dbReference>
<feature type="compositionally biased region" description="Low complexity" evidence="3">
    <location>
        <begin position="996"/>
        <end position="1007"/>
    </location>
</feature>
<dbReference type="InterPro" id="IPR001752">
    <property type="entry name" value="Kinesin_motor_dom"/>
</dbReference>
<dbReference type="GO" id="GO:0007018">
    <property type="term" value="P:microtubule-based movement"/>
    <property type="evidence" value="ECO:0007669"/>
    <property type="project" value="InterPro"/>
</dbReference>
<feature type="compositionally biased region" description="Basic residues" evidence="3">
    <location>
        <begin position="708"/>
        <end position="720"/>
    </location>
</feature>
<feature type="region of interest" description="Disordered" evidence="3">
    <location>
        <begin position="551"/>
        <end position="585"/>
    </location>
</feature>
<feature type="region of interest" description="Disordered" evidence="3">
    <location>
        <begin position="761"/>
        <end position="825"/>
    </location>
</feature>
<feature type="compositionally biased region" description="Polar residues" evidence="3">
    <location>
        <begin position="802"/>
        <end position="817"/>
    </location>
</feature>
<feature type="coiled-coil region" evidence="2">
    <location>
        <begin position="850"/>
        <end position="954"/>
    </location>
</feature>
<dbReference type="Pfam" id="PF00225">
    <property type="entry name" value="Kinesin"/>
    <property type="match status" value="1"/>
</dbReference>
<dbReference type="SUPFAM" id="SSF52540">
    <property type="entry name" value="P-loop containing nucleoside triphosphate hydrolases"/>
    <property type="match status" value="1"/>
</dbReference>
<evidence type="ECO:0000256" key="2">
    <source>
        <dbReference type="SAM" id="Coils"/>
    </source>
</evidence>
<dbReference type="GO" id="GO:0005524">
    <property type="term" value="F:ATP binding"/>
    <property type="evidence" value="ECO:0007669"/>
    <property type="project" value="UniProtKB-UniRule"/>
</dbReference>
<dbReference type="AlphaFoldDB" id="A0A7S2S969"/>
<dbReference type="GO" id="GO:0003777">
    <property type="term" value="F:microtubule motor activity"/>
    <property type="evidence" value="ECO:0007669"/>
    <property type="project" value="InterPro"/>
</dbReference>
<dbReference type="PANTHER" id="PTHR24115">
    <property type="entry name" value="KINESIN-RELATED"/>
    <property type="match status" value="1"/>
</dbReference>
<dbReference type="GO" id="GO:0016887">
    <property type="term" value="F:ATP hydrolysis activity"/>
    <property type="evidence" value="ECO:0007669"/>
    <property type="project" value="TreeGrafter"/>
</dbReference>
<dbReference type="GO" id="GO:0005871">
    <property type="term" value="C:kinesin complex"/>
    <property type="evidence" value="ECO:0007669"/>
    <property type="project" value="TreeGrafter"/>
</dbReference>